<reference evidence="12" key="1">
    <citation type="journal article" date="2011" name="Stand. Genomic Sci.">
        <title>Non-contiguous finished genome sequence of the opportunistic oral pathogen Prevotella multisaccharivorax type strain (PPPA20).</title>
        <authorList>
            <person name="Pati A."/>
            <person name="Gronow S."/>
            <person name="Lu M."/>
            <person name="Lapidus A."/>
            <person name="Nolan M."/>
            <person name="Lucas S."/>
            <person name="Hammon N."/>
            <person name="Deshpande S."/>
            <person name="Cheng J.F."/>
            <person name="Tapia R."/>
            <person name="Han C."/>
            <person name="Goodwin L."/>
            <person name="Pitluck S."/>
            <person name="Liolios K."/>
            <person name="Pagani I."/>
            <person name="Mavromatis K."/>
            <person name="Mikhailova N."/>
            <person name="Huntemann M."/>
            <person name="Chen A."/>
            <person name="Palaniappan K."/>
            <person name="Land M."/>
            <person name="Hauser L."/>
            <person name="Detter J.C."/>
            <person name="Brambilla E.M."/>
            <person name="Rohde M."/>
            <person name="Goker M."/>
            <person name="Woyke T."/>
            <person name="Bristow J."/>
            <person name="Eisen J.A."/>
            <person name="Markowitz V."/>
            <person name="Hugenholtz P."/>
            <person name="Kyrpides N.C."/>
            <person name="Klenk H.P."/>
            <person name="Ivanova N."/>
        </authorList>
    </citation>
    <scope>NUCLEOTIDE SEQUENCE [LARGE SCALE GENOMIC DNA]</scope>
    <source>
        <strain evidence="12">DSM 17128</strain>
    </source>
</reference>
<keyword evidence="5 9" id="KW-0472">Membrane</keyword>
<protein>
    <submittedName>
        <fullName evidence="11">Sulfatase</fullName>
    </submittedName>
</protein>
<dbReference type="HOGENOM" id="CLU_014653_3_1_10"/>
<evidence type="ECO:0000313" key="11">
    <source>
        <dbReference type="EMBL" id="EGN58149.1"/>
    </source>
</evidence>
<evidence type="ECO:0000259" key="10">
    <source>
        <dbReference type="Pfam" id="PF00884"/>
    </source>
</evidence>
<feature type="transmembrane region" description="Helical" evidence="9">
    <location>
        <begin position="128"/>
        <end position="149"/>
    </location>
</feature>
<dbReference type="GO" id="GO:0005886">
    <property type="term" value="C:plasma membrane"/>
    <property type="evidence" value="ECO:0007669"/>
    <property type="project" value="UniProtKB-SubCell"/>
</dbReference>
<dbReference type="InterPro" id="IPR000917">
    <property type="entry name" value="Sulfatase_N"/>
</dbReference>
<feature type="binding site" evidence="8">
    <location>
        <position position="477"/>
    </location>
    <ligand>
        <name>Mn(2+)</name>
        <dbReference type="ChEBI" id="CHEBI:29035"/>
    </ligand>
</feature>
<evidence type="ECO:0000256" key="7">
    <source>
        <dbReference type="PIRSR" id="PIRSR005091-2"/>
    </source>
</evidence>
<proteinExistence type="predicted"/>
<evidence type="ECO:0000256" key="6">
    <source>
        <dbReference type="PIRSR" id="PIRSR005091-1"/>
    </source>
</evidence>
<dbReference type="AlphaFoldDB" id="F8N5J1"/>
<gene>
    <name evidence="11" type="ORF">Premu_2803</name>
</gene>
<dbReference type="PIRSF" id="PIRSF005091">
    <property type="entry name" value="Mmb_sulf_HI1246"/>
    <property type="match status" value="1"/>
</dbReference>
<keyword evidence="7" id="KW-0464">Manganese</keyword>
<keyword evidence="12" id="KW-1185">Reference proteome</keyword>
<evidence type="ECO:0000256" key="2">
    <source>
        <dbReference type="ARBA" id="ARBA00022475"/>
    </source>
</evidence>
<dbReference type="EMBL" id="GL945017">
    <property type="protein sequence ID" value="EGN58149.1"/>
    <property type="molecule type" value="Genomic_DNA"/>
</dbReference>
<dbReference type="SUPFAM" id="SSF53649">
    <property type="entry name" value="Alkaline phosphatase-like"/>
    <property type="match status" value="1"/>
</dbReference>
<evidence type="ECO:0000256" key="5">
    <source>
        <dbReference type="ARBA" id="ARBA00023136"/>
    </source>
</evidence>
<feature type="transmembrane region" description="Helical" evidence="9">
    <location>
        <begin position="170"/>
        <end position="188"/>
    </location>
</feature>
<dbReference type="Pfam" id="PF00884">
    <property type="entry name" value="Sulfatase"/>
    <property type="match status" value="1"/>
</dbReference>
<comment type="subcellular location">
    <subcellularLocation>
        <location evidence="1">Cell membrane</location>
        <topology evidence="1">Multi-pass membrane protein</topology>
    </subcellularLocation>
</comment>
<feature type="transmembrane region" description="Helical" evidence="9">
    <location>
        <begin position="44"/>
        <end position="62"/>
    </location>
</feature>
<keyword evidence="3 9" id="KW-0812">Transmembrane</keyword>
<dbReference type="PANTHER" id="PTHR47371:SF3">
    <property type="entry name" value="PHOSPHOGLYCEROL TRANSFERASE I"/>
    <property type="match status" value="1"/>
</dbReference>
<sequence>MVFTFLLWILFFVLQKPVFLLVYGGFSHVLQVIWHGLPLDFSMAGYLTAIPAIVLLISALPIKRLYQLRAGRLLRVIVCLWFTIGAAAVSLSFVSNLALYGYWGFPLDSTPLFFISSSPSAALASIEWWQGLLGFLSFVLIFVLILTGFHLLWRNWTRSVFEQESQRWQWLPILLLTVSLFLPIRGGVTVSTMNTGRAYFSSSQELNHAAVNPLFSFMESVSHSEDFASQYRFMNDSEAHSIFHQLYPASSPDSVQRVLKSGQTRPDIYIVIMESFSDSVSNVPGVTPQLNRLKHEGIYFSRFYANSFRTDRGLVSVLQGYPAPATVSLMKFPRKTANLPSIASHLEKAGYIASYYYGGDADFTNMRSFLVNQRFGHITEDVDFPVSERLSKWGVPDHLLFQRVENDIKTLPTTGRPRLTVIQTSSSHEPFDVPYHHFKDKILNAFAYSDSCVGSFVNMLHKSQRWQNSLIILVPDHLGAWPQHADNFKPWRYHIPMIWTGGAVNQPMIVETYGSQQDISATLLSQLGIDHSDMIFSKDLFNSTAPHFAFFLPNDGIGMISEQDAVIYDNQLRKTVFQRGKGGNLRYGKALLQVLFDDISKR</sequence>
<evidence type="ECO:0000256" key="1">
    <source>
        <dbReference type="ARBA" id="ARBA00004651"/>
    </source>
</evidence>
<dbReference type="Gene3D" id="3.40.720.10">
    <property type="entry name" value="Alkaline Phosphatase, subunit A"/>
    <property type="match status" value="1"/>
</dbReference>
<feature type="binding site" evidence="7">
    <location>
        <position position="428"/>
    </location>
    <ligand>
        <name>substrate</name>
    </ligand>
</feature>
<dbReference type="Proteomes" id="UP000002772">
    <property type="component" value="Unassembled WGS sequence"/>
</dbReference>
<organism evidence="11 12">
    <name type="scientific">Hallella multisaccharivorax DSM 17128</name>
    <dbReference type="NCBI Taxonomy" id="688246"/>
    <lineage>
        <taxon>Bacteria</taxon>
        <taxon>Pseudomonadati</taxon>
        <taxon>Bacteroidota</taxon>
        <taxon>Bacteroidia</taxon>
        <taxon>Bacteroidales</taxon>
        <taxon>Prevotellaceae</taxon>
        <taxon>Hallella</taxon>
    </lineage>
</organism>
<dbReference type="InterPro" id="IPR012160">
    <property type="entry name" value="LtaS-like"/>
</dbReference>
<feature type="binding site" evidence="8">
    <location>
        <position position="476"/>
    </location>
    <ligand>
        <name>Mn(2+)</name>
        <dbReference type="ChEBI" id="CHEBI:29035"/>
    </ligand>
</feature>
<dbReference type="GO" id="GO:0046872">
    <property type="term" value="F:metal ion binding"/>
    <property type="evidence" value="ECO:0007669"/>
    <property type="project" value="UniProtKB-KW"/>
</dbReference>
<dbReference type="InterPro" id="IPR017850">
    <property type="entry name" value="Alkaline_phosphatase_core_sf"/>
</dbReference>
<feature type="binding site" evidence="8">
    <location>
        <position position="274"/>
    </location>
    <ligand>
        <name>Mn(2+)</name>
        <dbReference type="ChEBI" id="CHEBI:29035"/>
    </ligand>
</feature>
<dbReference type="STRING" id="688246.Premu_2803"/>
<accession>F8N5J1</accession>
<keyword evidence="7" id="KW-0479">Metal-binding</keyword>
<feature type="transmembrane region" description="Helical" evidence="9">
    <location>
        <begin position="74"/>
        <end position="103"/>
    </location>
</feature>
<feature type="active site" evidence="6">
    <location>
        <position position="310"/>
    </location>
</feature>
<evidence type="ECO:0000256" key="4">
    <source>
        <dbReference type="ARBA" id="ARBA00022989"/>
    </source>
</evidence>
<feature type="domain" description="Sulfatase N-terminal" evidence="10">
    <location>
        <begin position="266"/>
        <end position="529"/>
    </location>
</feature>
<evidence type="ECO:0000256" key="8">
    <source>
        <dbReference type="PIRSR" id="PIRSR005091-3"/>
    </source>
</evidence>
<dbReference type="InterPro" id="IPR050448">
    <property type="entry name" value="OpgB/LTA_synthase_biosynth"/>
</dbReference>
<feature type="binding site" evidence="8">
    <location>
        <position position="310"/>
    </location>
    <ligand>
        <name>Mn(2+)</name>
        <dbReference type="ChEBI" id="CHEBI:29035"/>
    </ligand>
</feature>
<name>F8N5J1_9BACT</name>
<dbReference type="CDD" id="cd16015">
    <property type="entry name" value="LTA_synthase"/>
    <property type="match status" value="1"/>
</dbReference>
<evidence type="ECO:0000256" key="9">
    <source>
        <dbReference type="SAM" id="Phobius"/>
    </source>
</evidence>
<dbReference type="eggNOG" id="COG1368">
    <property type="taxonomic scope" value="Bacteria"/>
</dbReference>
<evidence type="ECO:0000313" key="12">
    <source>
        <dbReference type="Proteomes" id="UP000002772"/>
    </source>
</evidence>
<keyword evidence="4 9" id="KW-1133">Transmembrane helix</keyword>
<dbReference type="PANTHER" id="PTHR47371">
    <property type="entry name" value="LIPOTEICHOIC ACID SYNTHASE"/>
    <property type="match status" value="1"/>
</dbReference>
<evidence type="ECO:0000256" key="3">
    <source>
        <dbReference type="ARBA" id="ARBA00022692"/>
    </source>
</evidence>
<keyword evidence="2" id="KW-1003">Cell membrane</keyword>